<dbReference type="GO" id="GO:0004129">
    <property type="term" value="F:cytochrome-c oxidase activity"/>
    <property type="evidence" value="ECO:0007669"/>
    <property type="project" value="InterPro"/>
</dbReference>
<feature type="transmembrane region" description="Helical" evidence="9">
    <location>
        <begin position="238"/>
        <end position="258"/>
    </location>
</feature>
<dbReference type="GO" id="GO:0016020">
    <property type="term" value="C:membrane"/>
    <property type="evidence" value="ECO:0007669"/>
    <property type="project" value="UniProtKB-SubCell"/>
</dbReference>
<comment type="function">
    <text evidence="8">Component of the cytochrome c oxidase, the last enzyme in the mitochondrial electron transport chain which drives oxidative phosphorylation. The respiratory chain contains 3 multisubunit complexes succinate dehydrogenase (complex II, CII), ubiquinol-cytochrome c oxidoreductase (cytochrome b-c1 complex, complex III, CIII) and cytochrome c oxidase (complex IV, CIV), that cooperate to transfer electrons derived from NADH and succinate to molecular oxygen, creating an electrochemical gradient over the inner membrane that drives transmembrane transport and the ATP synthase. Cytochrome c oxidase is the component of the respiratory chain that catalyzes the reduction of oxygen to water. Electrons originating from reduced cytochrome c in the intermembrane space (IMS) are transferred via the dinuclear copper A center (CU(A)) of subunit 2 and heme A of subunit 1 to the active site in subunit 1, a binuclear center (BNC) formed by heme A3 and copper B (CU(B)). The BNC reduces molecular oxygen to 2 water molecules using 4 electrons from cytochrome c in the IMS and 4 protons from the mitochondrial matrix.</text>
</comment>
<feature type="transmembrane region" description="Helical" evidence="9">
    <location>
        <begin position="77"/>
        <end position="100"/>
    </location>
</feature>
<comment type="subcellular location">
    <subcellularLocation>
        <location evidence="1">Membrane</location>
        <topology evidence="1">Multi-pass membrane protein</topology>
    </subcellularLocation>
</comment>
<evidence type="ECO:0000313" key="11">
    <source>
        <dbReference type="EMBL" id="QHQ98527.1"/>
    </source>
</evidence>
<dbReference type="PANTHER" id="PTHR11403">
    <property type="entry name" value="CYTOCHROME C OXIDASE SUBUNIT III"/>
    <property type="match status" value="1"/>
</dbReference>
<keyword evidence="8 11" id="KW-0496">Mitochondrion</keyword>
<dbReference type="Pfam" id="PF00510">
    <property type="entry name" value="COX3"/>
    <property type="match status" value="1"/>
</dbReference>
<feature type="transmembrane region" description="Helical" evidence="9">
    <location>
        <begin position="189"/>
        <end position="218"/>
    </location>
</feature>
<evidence type="ECO:0000256" key="8">
    <source>
        <dbReference type="RuleBase" id="RU003375"/>
    </source>
</evidence>
<dbReference type="GO" id="GO:0005739">
    <property type="term" value="C:mitochondrion"/>
    <property type="evidence" value="ECO:0007669"/>
    <property type="project" value="TreeGrafter"/>
</dbReference>
<dbReference type="Gene3D" id="1.10.287.70">
    <property type="match status" value="1"/>
</dbReference>
<sequence length="259" mass="30469">MTFHPFHMVERSPWPLTGAMSALFMTSGSMLMIYNINNILLYSGLILLSLTSYQWWRDIMRESTFQGQHTLKVMKGLKMGMMLFILSEVFFFISFFWTYFHGMLSPDTEIGLLWPPQGITPFNPFTIPLLNTIILLSSGVSITWTHHSIINMNYKNAVWSLLLTFMLGIYFTVLQLFEYYSSPFSISDGLFGSIFFLSTGFHGLHVIIGTTFLIINFFRLLNSHFSNLHHFSFEASAWYWHFVDVVWLFLYTFIYWWIY</sequence>
<keyword evidence="4 8" id="KW-0812">Transmembrane</keyword>
<evidence type="ECO:0000256" key="3">
    <source>
        <dbReference type="ARBA" id="ARBA00015944"/>
    </source>
</evidence>
<dbReference type="PROSITE" id="PS50253">
    <property type="entry name" value="COX3"/>
    <property type="match status" value="1"/>
</dbReference>
<keyword evidence="7 9" id="KW-0472">Membrane</keyword>
<dbReference type="InterPro" id="IPR024791">
    <property type="entry name" value="Cyt_c/ubiquinol_Oxase_su3"/>
</dbReference>
<dbReference type="AlphaFoldDB" id="A0A6B9WFQ7"/>
<dbReference type="CDD" id="cd01665">
    <property type="entry name" value="Cyt_c_Oxidase_III"/>
    <property type="match status" value="1"/>
</dbReference>
<evidence type="ECO:0000256" key="6">
    <source>
        <dbReference type="ARBA" id="ARBA00022989"/>
    </source>
</evidence>
<dbReference type="InterPro" id="IPR035973">
    <property type="entry name" value="Cyt_c_oxidase_su3-like_sf"/>
</dbReference>
<feature type="transmembrane region" description="Helical" evidence="9">
    <location>
        <begin position="39"/>
        <end position="56"/>
    </location>
</feature>
<dbReference type="SUPFAM" id="SSF81452">
    <property type="entry name" value="Cytochrome c oxidase subunit III-like"/>
    <property type="match status" value="1"/>
</dbReference>
<feature type="transmembrane region" description="Helical" evidence="9">
    <location>
        <begin position="157"/>
        <end position="177"/>
    </location>
</feature>
<feature type="domain" description="Heme-copper oxidase subunit III family profile" evidence="10">
    <location>
        <begin position="2"/>
        <end position="259"/>
    </location>
</feature>
<keyword evidence="6 9" id="KW-1133">Transmembrane helix</keyword>
<dbReference type="InterPro" id="IPR033945">
    <property type="entry name" value="Cyt_c_oxase_su3_dom"/>
</dbReference>
<evidence type="ECO:0000256" key="5">
    <source>
        <dbReference type="ARBA" id="ARBA00022967"/>
    </source>
</evidence>
<dbReference type="InterPro" id="IPR013833">
    <property type="entry name" value="Cyt_c_oxidase_su3_a-hlx"/>
</dbReference>
<evidence type="ECO:0000256" key="7">
    <source>
        <dbReference type="ARBA" id="ARBA00023136"/>
    </source>
</evidence>
<dbReference type="EMBL" id="MK270526">
    <property type="protein sequence ID" value="QHQ98527.1"/>
    <property type="molecule type" value="Genomic_DNA"/>
</dbReference>
<dbReference type="Gene3D" id="1.20.120.80">
    <property type="entry name" value="Cytochrome c oxidase, subunit III, four-helix bundle"/>
    <property type="match status" value="1"/>
</dbReference>
<evidence type="ECO:0000256" key="9">
    <source>
        <dbReference type="SAM" id="Phobius"/>
    </source>
</evidence>
<dbReference type="InterPro" id="IPR000298">
    <property type="entry name" value="Cyt_c_oxidase-like_su3"/>
</dbReference>
<dbReference type="GO" id="GO:0006123">
    <property type="term" value="P:mitochondrial electron transport, cytochrome c to oxygen"/>
    <property type="evidence" value="ECO:0007669"/>
    <property type="project" value="TreeGrafter"/>
</dbReference>
<organism evidence="11">
    <name type="scientific">Macrocheles muscaedomesticae</name>
    <dbReference type="NCBI Taxonomy" id="406086"/>
    <lineage>
        <taxon>Eukaryota</taxon>
        <taxon>Metazoa</taxon>
        <taxon>Ecdysozoa</taxon>
        <taxon>Arthropoda</taxon>
        <taxon>Chelicerata</taxon>
        <taxon>Arachnida</taxon>
        <taxon>Acari</taxon>
        <taxon>Parasitiformes</taxon>
        <taxon>Mesostigmata</taxon>
        <taxon>Gamasina</taxon>
        <taxon>Eviphidoidea</taxon>
        <taxon>Macrochelidae</taxon>
        <taxon>Macrocheles</taxon>
    </lineage>
</organism>
<dbReference type="GeneID" id="44151002"/>
<geneLocation type="mitochondrion" evidence="11"/>
<evidence type="ECO:0000256" key="4">
    <source>
        <dbReference type="ARBA" id="ARBA00022692"/>
    </source>
</evidence>
<dbReference type="FunFam" id="1.20.120.80:FF:000002">
    <property type="entry name" value="Cytochrome c oxidase subunit 3"/>
    <property type="match status" value="1"/>
</dbReference>
<protein>
    <recommendedName>
        <fullName evidence="3 8">Cytochrome c oxidase subunit 3</fullName>
    </recommendedName>
</protein>
<accession>A0A6B9WFQ7</accession>
<comment type="similarity">
    <text evidence="2 8">Belongs to the cytochrome c oxidase subunit 3 family.</text>
</comment>
<proteinExistence type="inferred from homology"/>
<name>A0A6B9WFQ7_9ACAR</name>
<keyword evidence="5" id="KW-1278">Translocase</keyword>
<dbReference type="PANTHER" id="PTHR11403:SF7">
    <property type="entry name" value="CYTOCHROME C OXIDASE SUBUNIT 3"/>
    <property type="match status" value="1"/>
</dbReference>
<feature type="transmembrane region" description="Helical" evidence="9">
    <location>
        <begin position="125"/>
        <end position="145"/>
    </location>
</feature>
<evidence type="ECO:0000256" key="2">
    <source>
        <dbReference type="ARBA" id="ARBA00010581"/>
    </source>
</evidence>
<evidence type="ECO:0000259" key="10">
    <source>
        <dbReference type="PROSITE" id="PS50253"/>
    </source>
</evidence>
<reference evidence="11" key="1">
    <citation type="journal article" date="2019" name="Zool. Scr.">
        <title>Mitochondrial genome reorganization characterizes various lineages of mesostigmatid mites (Acari: Parasitiformes).</title>
        <authorList>
            <person name="Li W.-N."/>
            <person name="Shao R."/>
            <person name="Zhang Q."/>
            <person name="Deng W."/>
            <person name="Xue X.-F."/>
        </authorList>
    </citation>
    <scope>NUCLEOTIDE SEQUENCE</scope>
</reference>
<dbReference type="RefSeq" id="YP_009731509.1">
    <property type="nucleotide sequence ID" value="NC_046026.1"/>
</dbReference>
<gene>
    <name evidence="11" type="primary">cox3</name>
</gene>
<evidence type="ECO:0000256" key="1">
    <source>
        <dbReference type="ARBA" id="ARBA00004141"/>
    </source>
</evidence>